<evidence type="ECO:0008006" key="4">
    <source>
        <dbReference type="Google" id="ProtNLM"/>
    </source>
</evidence>
<organism evidence="2 3">
    <name type="scientific">Rhizobium alvei</name>
    <dbReference type="NCBI Taxonomy" id="1132659"/>
    <lineage>
        <taxon>Bacteria</taxon>
        <taxon>Pseudomonadati</taxon>
        <taxon>Pseudomonadota</taxon>
        <taxon>Alphaproteobacteria</taxon>
        <taxon>Hyphomicrobiales</taxon>
        <taxon>Rhizobiaceae</taxon>
        <taxon>Rhizobium/Agrobacterium group</taxon>
        <taxon>Rhizobium</taxon>
    </lineage>
</organism>
<protein>
    <recommendedName>
        <fullName evidence="4">Transmembrane protein</fullName>
    </recommendedName>
</protein>
<keyword evidence="1" id="KW-1133">Transmembrane helix</keyword>
<dbReference type="RefSeq" id="WP_304374646.1">
    <property type="nucleotide sequence ID" value="NZ_JAUOZU010000001.1"/>
</dbReference>
<feature type="transmembrane region" description="Helical" evidence="1">
    <location>
        <begin position="21"/>
        <end position="47"/>
    </location>
</feature>
<reference evidence="2" key="1">
    <citation type="journal article" date="2015" name="Int. J. Syst. Evol. Microbiol.">
        <title>Rhizobium alvei sp. nov., isolated from a freshwater river.</title>
        <authorList>
            <person name="Sheu S.Y."/>
            <person name="Huang H.W."/>
            <person name="Young C.C."/>
            <person name="Chen W.M."/>
        </authorList>
    </citation>
    <scope>NUCLEOTIDE SEQUENCE</scope>
    <source>
        <strain evidence="2">TNR-22</strain>
    </source>
</reference>
<proteinExistence type="predicted"/>
<comment type="caution">
    <text evidence="2">The sequence shown here is derived from an EMBL/GenBank/DDBJ whole genome shotgun (WGS) entry which is preliminary data.</text>
</comment>
<name>A0ABT8YGI8_9HYPH</name>
<evidence type="ECO:0000313" key="2">
    <source>
        <dbReference type="EMBL" id="MDO6962773.1"/>
    </source>
</evidence>
<dbReference type="EMBL" id="JAUOZU010000001">
    <property type="protein sequence ID" value="MDO6962773.1"/>
    <property type="molecule type" value="Genomic_DNA"/>
</dbReference>
<accession>A0ABT8YGI8</accession>
<sequence length="314" mass="34121">MGWDFSIGNTIGLMVRTLPFILMRMVVYFGITLAYLIATGAGAGIGYGVGHISDDPAAFSVWGGIIGFGFVSFGVYWIREYLLYILKAGHIAVMVELLDGRDLPDGKGQIAHAREVVTARFGEANLLFALDQLIKGVIGAITGLLGGIAMILPIPGLDGLVRFINTVIRLSLTYVDEIILAYNIRRGGNPWESARQGLVLYAQNGKVMIKNAIWLAIMLWVLAIAVFILFLGPAAALFYVMPGDMAGWSFIGAILFAWAFKAAVLEPFAIAALMDVYFKTIEGQVPNPDWDRKLAEASAKFREIKDKALGTQPA</sequence>
<keyword evidence="3" id="KW-1185">Reference proteome</keyword>
<keyword evidence="1" id="KW-0472">Membrane</keyword>
<gene>
    <name evidence="2" type="ORF">Q4481_02320</name>
</gene>
<dbReference type="Proteomes" id="UP001174932">
    <property type="component" value="Unassembled WGS sequence"/>
</dbReference>
<feature type="transmembrane region" description="Helical" evidence="1">
    <location>
        <begin position="59"/>
        <end position="78"/>
    </location>
</feature>
<evidence type="ECO:0000313" key="3">
    <source>
        <dbReference type="Proteomes" id="UP001174932"/>
    </source>
</evidence>
<feature type="transmembrane region" description="Helical" evidence="1">
    <location>
        <begin position="213"/>
        <end position="239"/>
    </location>
</feature>
<keyword evidence="1" id="KW-0812">Transmembrane</keyword>
<evidence type="ECO:0000256" key="1">
    <source>
        <dbReference type="SAM" id="Phobius"/>
    </source>
</evidence>
<reference evidence="2" key="2">
    <citation type="submission" date="2023-07" db="EMBL/GenBank/DDBJ databases">
        <authorList>
            <person name="Shen H."/>
        </authorList>
    </citation>
    <scope>NUCLEOTIDE SEQUENCE</scope>
    <source>
        <strain evidence="2">TNR-22</strain>
    </source>
</reference>
<feature type="transmembrane region" description="Helical" evidence="1">
    <location>
        <begin position="245"/>
        <end position="264"/>
    </location>
</feature>